<evidence type="ECO:0008006" key="4">
    <source>
        <dbReference type="Google" id="ProtNLM"/>
    </source>
</evidence>
<accession>A0A392WG70</accession>
<proteinExistence type="predicted"/>
<name>A0A392WG70_9FABA</name>
<feature type="compositionally biased region" description="Acidic residues" evidence="1">
    <location>
        <begin position="1"/>
        <end position="10"/>
    </location>
</feature>
<keyword evidence="3" id="KW-1185">Reference proteome</keyword>
<reference evidence="2 3" key="1">
    <citation type="journal article" date="2018" name="Front. Plant Sci.">
        <title>Red Clover (Trifolium pratense) and Zigzag Clover (T. medium) - A Picture of Genomic Similarities and Differences.</title>
        <authorList>
            <person name="Dluhosova J."/>
            <person name="Istvanek J."/>
            <person name="Nedelnik J."/>
            <person name="Repkova J."/>
        </authorList>
    </citation>
    <scope>NUCLEOTIDE SEQUENCE [LARGE SCALE GENOMIC DNA]</scope>
    <source>
        <strain evidence="3">cv. 10/8</strain>
        <tissue evidence="2">Leaf</tissue>
    </source>
</reference>
<dbReference type="EMBL" id="LXQA011442462">
    <property type="protein sequence ID" value="MCI97415.1"/>
    <property type="molecule type" value="Genomic_DNA"/>
</dbReference>
<protein>
    <recommendedName>
        <fullName evidence="4">Reverse transcriptase domain-containing protein</fullName>
    </recommendedName>
</protein>
<evidence type="ECO:0000256" key="1">
    <source>
        <dbReference type="SAM" id="MobiDB-lite"/>
    </source>
</evidence>
<organism evidence="2 3">
    <name type="scientific">Trifolium medium</name>
    <dbReference type="NCBI Taxonomy" id="97028"/>
    <lineage>
        <taxon>Eukaryota</taxon>
        <taxon>Viridiplantae</taxon>
        <taxon>Streptophyta</taxon>
        <taxon>Embryophyta</taxon>
        <taxon>Tracheophyta</taxon>
        <taxon>Spermatophyta</taxon>
        <taxon>Magnoliopsida</taxon>
        <taxon>eudicotyledons</taxon>
        <taxon>Gunneridae</taxon>
        <taxon>Pentapetalae</taxon>
        <taxon>rosids</taxon>
        <taxon>fabids</taxon>
        <taxon>Fabales</taxon>
        <taxon>Fabaceae</taxon>
        <taxon>Papilionoideae</taxon>
        <taxon>50 kb inversion clade</taxon>
        <taxon>NPAAA clade</taxon>
        <taxon>Hologalegina</taxon>
        <taxon>IRL clade</taxon>
        <taxon>Trifolieae</taxon>
        <taxon>Trifolium</taxon>
    </lineage>
</organism>
<evidence type="ECO:0000313" key="2">
    <source>
        <dbReference type="EMBL" id="MCI97415.1"/>
    </source>
</evidence>
<dbReference type="Proteomes" id="UP000265520">
    <property type="component" value="Unassembled WGS sequence"/>
</dbReference>
<feature type="non-terminal residue" evidence="2">
    <location>
        <position position="62"/>
    </location>
</feature>
<feature type="non-terminal residue" evidence="2">
    <location>
        <position position="1"/>
    </location>
</feature>
<evidence type="ECO:0000313" key="3">
    <source>
        <dbReference type="Proteomes" id="UP000265520"/>
    </source>
</evidence>
<feature type="region of interest" description="Disordered" evidence="1">
    <location>
        <begin position="1"/>
        <end position="20"/>
    </location>
</feature>
<sequence>FLQQLEDDLEETSKVVDKPPELKELPPQWKYVFLGEKIKKPIVMSNMLTPLEEEELLGEAKK</sequence>
<dbReference type="AlphaFoldDB" id="A0A392WG70"/>
<comment type="caution">
    <text evidence="2">The sequence shown here is derived from an EMBL/GenBank/DDBJ whole genome shotgun (WGS) entry which is preliminary data.</text>
</comment>
<feature type="compositionally biased region" description="Basic and acidic residues" evidence="1">
    <location>
        <begin position="11"/>
        <end position="20"/>
    </location>
</feature>